<dbReference type="GO" id="GO:0003824">
    <property type="term" value="F:catalytic activity"/>
    <property type="evidence" value="ECO:0007669"/>
    <property type="project" value="InterPro"/>
</dbReference>
<dbReference type="OrthoDB" id="5971988at2759"/>
<dbReference type="Gene3D" id="3.60.10.10">
    <property type="entry name" value="Endonuclease/exonuclease/phosphatase"/>
    <property type="match status" value="1"/>
</dbReference>
<evidence type="ECO:0000313" key="3">
    <source>
        <dbReference type="EMBL" id="CAG2198377.1"/>
    </source>
</evidence>
<feature type="domain" description="Endonuclease/exonuclease/phosphatase" evidence="2">
    <location>
        <begin position="376"/>
        <end position="520"/>
    </location>
</feature>
<accession>A0A8S3QNE2</accession>
<dbReference type="Gene3D" id="3.30.70.1820">
    <property type="entry name" value="L1 transposable element, RRM domain"/>
    <property type="match status" value="1"/>
</dbReference>
<evidence type="ECO:0000313" key="4">
    <source>
        <dbReference type="Proteomes" id="UP000683360"/>
    </source>
</evidence>
<sequence length="748" mass="85907">MSLNETGKLIEETRKIIETGQDGPNNMDLLNMILKVVTNIDSRVQGMETKLDKRIDDLHQSMLSVSARVRTLETKTSEINVQLADCQASCQGVSNLFDDIQTRSEQILRKVIHHNGRITHLEQSPKEQLELPLNEINKLKDSILDLQCRSMKNNLIFKGLAFAKYENCEQKLQNFLYEELDIQHPIEFGNVHRFGKRSLNRARPIVARFLYHRDLEHVLKNANKLRGKPFGIQEQFPAEIEEERKRLYPVMKLAKQDGKLVKMFRDKLYIDGELFIPRSNTENPTPQNQEPVPTEIQREGSGENTGYRDVLMTPSNDTQNGRYKRQRAGVDESEKDNDPSVNNININNHNNDTCQTKDNNVLNIIGLNCCGIKKRLNYEEFEKLIRKNDIICLVETKTDDIDTIKLTGYEFHMKNRKAIAKTRSGGIILGYKKEIASKIKPLPTHCKYVLWFKVSSDLLNLDQDIVIGIVYIPPEYTAFSSHDAFSQLEDEYTNFSQNYKFVALIGDFNGRTANDDDFLFSKEMHGNNAANFVENDVLTLDLLNIPRKRNSLDPIRNRYGNKILDFCKGNNLFIVNGRIGEDRMTGKLTCKNASIVDYCISSTSLLKYFRNFSVLDFSHFYSDVHCALAISLSGLSLKNVEEMGENRNGQIFSEKIKKWDNEKCHEFKDQIEQGKVEELKILLDEVESGHLDFSKKYSSVDKTKINTLLDHLCSIFCKSAKSTFGTCKFSNSKKKGKKKLGKLKKRMV</sequence>
<dbReference type="Proteomes" id="UP000683360">
    <property type="component" value="Unassembled WGS sequence"/>
</dbReference>
<organism evidence="3 4">
    <name type="scientific">Mytilus edulis</name>
    <name type="common">Blue mussel</name>
    <dbReference type="NCBI Taxonomy" id="6550"/>
    <lineage>
        <taxon>Eukaryota</taxon>
        <taxon>Metazoa</taxon>
        <taxon>Spiralia</taxon>
        <taxon>Lophotrochozoa</taxon>
        <taxon>Mollusca</taxon>
        <taxon>Bivalvia</taxon>
        <taxon>Autobranchia</taxon>
        <taxon>Pteriomorphia</taxon>
        <taxon>Mytilida</taxon>
        <taxon>Mytiloidea</taxon>
        <taxon>Mytilidae</taxon>
        <taxon>Mytilinae</taxon>
        <taxon>Mytilus</taxon>
    </lineage>
</organism>
<feature type="compositionally biased region" description="Basic and acidic residues" evidence="1">
    <location>
        <begin position="328"/>
        <end position="338"/>
    </location>
</feature>
<feature type="region of interest" description="Disordered" evidence="1">
    <location>
        <begin position="278"/>
        <end position="348"/>
    </location>
</feature>
<comment type="caution">
    <text evidence="3">The sequence shown here is derived from an EMBL/GenBank/DDBJ whole genome shotgun (WGS) entry which is preliminary data.</text>
</comment>
<proteinExistence type="predicted"/>
<gene>
    <name evidence="3" type="ORF">MEDL_13150</name>
</gene>
<protein>
    <recommendedName>
        <fullName evidence="2">Endonuclease/exonuclease/phosphatase domain-containing protein</fullName>
    </recommendedName>
</protein>
<name>A0A8S3QNE2_MYTED</name>
<dbReference type="InterPro" id="IPR005135">
    <property type="entry name" value="Endo/exonuclease/phosphatase"/>
</dbReference>
<dbReference type="SUPFAM" id="SSF56219">
    <property type="entry name" value="DNase I-like"/>
    <property type="match status" value="1"/>
</dbReference>
<evidence type="ECO:0000256" key="1">
    <source>
        <dbReference type="SAM" id="MobiDB-lite"/>
    </source>
</evidence>
<dbReference type="EMBL" id="CAJPWZ010000676">
    <property type="protein sequence ID" value="CAG2198377.1"/>
    <property type="molecule type" value="Genomic_DNA"/>
</dbReference>
<reference evidence="3" key="1">
    <citation type="submission" date="2021-03" db="EMBL/GenBank/DDBJ databases">
        <authorList>
            <person name="Bekaert M."/>
        </authorList>
    </citation>
    <scope>NUCLEOTIDE SEQUENCE</scope>
</reference>
<feature type="compositionally biased region" description="Polar residues" evidence="1">
    <location>
        <begin position="278"/>
        <end position="291"/>
    </location>
</feature>
<dbReference type="Pfam" id="PF03372">
    <property type="entry name" value="Exo_endo_phos"/>
    <property type="match status" value="1"/>
</dbReference>
<keyword evidence="4" id="KW-1185">Reference proteome</keyword>
<dbReference type="InterPro" id="IPR036691">
    <property type="entry name" value="Endo/exonu/phosph_ase_sf"/>
</dbReference>
<evidence type="ECO:0000259" key="2">
    <source>
        <dbReference type="Pfam" id="PF03372"/>
    </source>
</evidence>
<dbReference type="AlphaFoldDB" id="A0A8S3QNE2"/>